<accession>A0A1Z4LQC7</accession>
<name>A0A1Z4LQC7_9CYAN</name>
<dbReference type="Pfam" id="PF07862">
    <property type="entry name" value="Nif11"/>
    <property type="match status" value="1"/>
</dbReference>
<proteinExistence type="predicted"/>
<sequence>MSLEQVDAFYDNLMQNQEVYEQYYKSCSIKGVFGVWNWDKKKIVNFAATLGFEFTEPELDEVLFDAGARDSNQTLNIH</sequence>
<gene>
    <name evidence="2" type="ORF">NIES267_28720</name>
</gene>
<reference evidence="2 3" key="1">
    <citation type="submission" date="2017-06" db="EMBL/GenBank/DDBJ databases">
        <title>Genome sequencing of cyanobaciteial culture collection at National Institute for Environmental Studies (NIES).</title>
        <authorList>
            <person name="Hirose Y."/>
            <person name="Shimura Y."/>
            <person name="Fujisawa T."/>
            <person name="Nakamura Y."/>
            <person name="Kawachi M."/>
        </authorList>
    </citation>
    <scope>NUCLEOTIDE SEQUENCE [LARGE SCALE GENOMIC DNA]</scope>
    <source>
        <strain evidence="2 3">NIES-267</strain>
    </source>
</reference>
<protein>
    <recommendedName>
        <fullName evidence="1">Nif11 domain-containing protein</fullName>
    </recommendedName>
</protein>
<keyword evidence="3" id="KW-1185">Reference proteome</keyword>
<feature type="domain" description="Nif11" evidence="1">
    <location>
        <begin position="1"/>
        <end position="59"/>
    </location>
</feature>
<evidence type="ECO:0000259" key="1">
    <source>
        <dbReference type="Pfam" id="PF07862"/>
    </source>
</evidence>
<organism evidence="2 3">
    <name type="scientific">Calothrix parasitica NIES-267</name>
    <dbReference type="NCBI Taxonomy" id="1973488"/>
    <lineage>
        <taxon>Bacteria</taxon>
        <taxon>Bacillati</taxon>
        <taxon>Cyanobacteriota</taxon>
        <taxon>Cyanophyceae</taxon>
        <taxon>Nostocales</taxon>
        <taxon>Calotrichaceae</taxon>
        <taxon>Calothrix</taxon>
    </lineage>
</organism>
<dbReference type="OrthoDB" id="516421at2"/>
<evidence type="ECO:0000313" key="3">
    <source>
        <dbReference type="Proteomes" id="UP000218418"/>
    </source>
</evidence>
<evidence type="ECO:0000313" key="2">
    <source>
        <dbReference type="EMBL" id="BAY83384.1"/>
    </source>
</evidence>
<dbReference type="InterPro" id="IPR012903">
    <property type="entry name" value="Nif11"/>
</dbReference>
<dbReference type="EMBL" id="AP018227">
    <property type="protein sequence ID" value="BAY83384.1"/>
    <property type="molecule type" value="Genomic_DNA"/>
</dbReference>
<dbReference type="AlphaFoldDB" id="A0A1Z4LQC7"/>
<dbReference type="Proteomes" id="UP000218418">
    <property type="component" value="Chromosome"/>
</dbReference>